<gene>
    <name evidence="3" type="ORF">THII_3157</name>
</gene>
<dbReference type="Gene3D" id="3.30.1490.270">
    <property type="match status" value="1"/>
</dbReference>
<reference evidence="3 4" key="1">
    <citation type="journal article" date="2014" name="ISME J.">
        <title>Ecophysiology of Thioploca ingrica as revealed by the complete genome sequence supplemented with proteomic evidence.</title>
        <authorList>
            <person name="Kojima H."/>
            <person name="Ogura Y."/>
            <person name="Yamamoto N."/>
            <person name="Togashi T."/>
            <person name="Mori H."/>
            <person name="Watanabe T."/>
            <person name="Nemoto F."/>
            <person name="Kurokawa K."/>
            <person name="Hayashi T."/>
            <person name="Fukui M."/>
        </authorList>
    </citation>
    <scope>NUCLEOTIDE SEQUENCE [LARGE SCALE GENOMIC DNA]</scope>
</reference>
<proteinExistence type="predicted"/>
<evidence type="ECO:0000313" key="4">
    <source>
        <dbReference type="Proteomes" id="UP000031623"/>
    </source>
</evidence>
<dbReference type="Gene3D" id="3.40.50.11290">
    <property type="match status" value="1"/>
</dbReference>
<sequence length="853" mass="96731">MQETHDLSGSLNTLDELGSHYKCIGGLFDEMCVNDNQIRPHWEYLIQSLKTLGTRELELRLQEAHRLLRNNGVTYNVFGDPQGRDRTWQLDPIPLLISSEEWATVERGLVQRAELMNLLIADLYGPRQTLQKGLLPIELIANYPGFLRPCHGINFSKHHHLLLYAVDLIRSPEGRFWAIADRTQAPAGAGYALENRLVMSRILPGLFRDSHVHRLALFFRTLRTTLAQLSGHQDHRIVLLSSGPEHETYFEHAYLAKYLGYTLVQGADLTVREGKVRLRTLDGLQPIDVILRRVDDLLCDPLELDPNSHLGVAGLTQAVRMGNVVMANPLGIGVLENPGLLAFINPLAQYFLGEDLLIPSPTTWWCGQRQACDYVLTHLDKLVIKSIQLGKSAVHGQFLSEPQREQLREQIRARPQWFVGIEEPPRSTAPIFIEGRLQPRPVILRSFLVSCDHHYQVMPGGLTRIAADGDSFYTVGQSENLSKDTWVLASEPVVQLTLLPSVQPIIRFEGQRELPSRVAENLFWLGRYAERAEGTIRLLRTVSFYLSEPYDFPTPQQQACLQTLLRAVTYLTQTYPGFVGEGAEATLALPEKELLSVFLDKNRFGSLSSTLQSLLNAARSVRDRISLDLWHVISDIDEQLQSLQQSTSLRIDDLLDELDNLIHALAAFAGFSIENITHEMGWHFLLIGRRLERATQSTYLLQALLTHVIVDDAVLLEYLLVITDSLLTYRRRYRSQVQVNAVLELILQSESNPRSVGYQLESLQRHIRELPRHDVPYHSAEERLILEALTQLRLADVDQLAQVTDNYLRPSLNQLLLKLGQNLADLSNALSNSYFSHAEQPHQLVRFGTEVEI</sequence>
<dbReference type="InterPro" id="IPR051680">
    <property type="entry name" value="ATP-dep_Glu-Cys_Ligase-2"/>
</dbReference>
<dbReference type="Proteomes" id="UP000031623">
    <property type="component" value="Chromosome"/>
</dbReference>
<dbReference type="AlphaFoldDB" id="A0A090AJ58"/>
<dbReference type="PANTHER" id="PTHR34595:SF2">
    <property type="entry name" value="BLR2978 PROTEIN"/>
    <property type="match status" value="1"/>
</dbReference>
<feature type="domain" description="Circularly permuted ATP-grasp type 2" evidence="2">
    <location>
        <begin position="94"/>
        <end position="466"/>
    </location>
</feature>
<evidence type="ECO:0000259" key="2">
    <source>
        <dbReference type="Pfam" id="PF14403"/>
    </source>
</evidence>
<dbReference type="KEGG" id="tig:THII_3157"/>
<dbReference type="Pfam" id="PF04168">
    <property type="entry name" value="Alpha-E"/>
    <property type="match status" value="1"/>
</dbReference>
<dbReference type="PANTHER" id="PTHR34595">
    <property type="entry name" value="BLR5612 PROTEIN"/>
    <property type="match status" value="1"/>
</dbReference>
<protein>
    <submittedName>
        <fullName evidence="3">Uncharacterized protein</fullName>
    </submittedName>
</protein>
<dbReference type="SUPFAM" id="SSF56059">
    <property type="entry name" value="Glutathione synthetase ATP-binding domain-like"/>
    <property type="match status" value="1"/>
</dbReference>
<dbReference type="Pfam" id="PF14403">
    <property type="entry name" value="CP_ATPgrasp_2"/>
    <property type="match status" value="1"/>
</dbReference>
<dbReference type="InterPro" id="IPR007296">
    <property type="entry name" value="DUF403"/>
</dbReference>
<dbReference type="EMBL" id="AP014633">
    <property type="protein sequence ID" value="BAP57454.1"/>
    <property type="molecule type" value="Genomic_DNA"/>
</dbReference>
<dbReference type="STRING" id="40754.THII_3157"/>
<name>A0A090AJ58_9GAMM</name>
<evidence type="ECO:0000313" key="3">
    <source>
        <dbReference type="EMBL" id="BAP57454.1"/>
    </source>
</evidence>
<feature type="domain" description="DUF403" evidence="1">
    <location>
        <begin position="514"/>
        <end position="835"/>
    </location>
</feature>
<dbReference type="InterPro" id="IPR025841">
    <property type="entry name" value="CP_ATPgrasp_2"/>
</dbReference>
<dbReference type="OrthoDB" id="9804079at2"/>
<keyword evidence="4" id="KW-1185">Reference proteome</keyword>
<dbReference type="HOGENOM" id="CLU_013951_0_0_6"/>
<evidence type="ECO:0000259" key="1">
    <source>
        <dbReference type="Pfam" id="PF04168"/>
    </source>
</evidence>
<organism evidence="3 4">
    <name type="scientific">Thioploca ingrica</name>
    <dbReference type="NCBI Taxonomy" id="40754"/>
    <lineage>
        <taxon>Bacteria</taxon>
        <taxon>Pseudomonadati</taxon>
        <taxon>Pseudomonadota</taxon>
        <taxon>Gammaproteobacteria</taxon>
        <taxon>Thiotrichales</taxon>
        <taxon>Thiotrichaceae</taxon>
        <taxon>Thioploca</taxon>
    </lineage>
</organism>
<accession>A0A090AJ58</accession>